<dbReference type="EMBL" id="JMIW01000001">
    <property type="protein sequence ID" value="KEO92132.1"/>
    <property type="molecule type" value="Genomic_DNA"/>
</dbReference>
<dbReference type="RefSeq" id="WP_034958499.1">
    <property type="nucleotide sequence ID" value="NZ_JMIW01000001.1"/>
</dbReference>
<evidence type="ECO:0000313" key="3">
    <source>
        <dbReference type="Proteomes" id="UP000027647"/>
    </source>
</evidence>
<reference evidence="2 3" key="1">
    <citation type="submission" date="2014-04" db="EMBL/GenBank/DDBJ databases">
        <title>A comprehensive comparison of genomes of Erythrobacter spp. strains.</title>
        <authorList>
            <person name="Zheng Q."/>
        </authorList>
    </citation>
    <scope>NUCLEOTIDE SEQUENCE [LARGE SCALE GENOMIC DNA]</scope>
    <source>
        <strain evidence="2 3">DSM 6997</strain>
    </source>
</reference>
<dbReference type="Gene3D" id="3.10.180.10">
    <property type="entry name" value="2,3-Dihydroxybiphenyl 1,2-Dioxygenase, domain 1"/>
    <property type="match status" value="1"/>
</dbReference>
<proteinExistence type="predicted"/>
<dbReference type="STRING" id="1044.EH31_05550"/>
<dbReference type="Pfam" id="PF00903">
    <property type="entry name" value="Glyoxalase"/>
    <property type="match status" value="1"/>
</dbReference>
<dbReference type="InterPro" id="IPR004360">
    <property type="entry name" value="Glyas_Fos-R_dOase_dom"/>
</dbReference>
<keyword evidence="3" id="KW-1185">Reference proteome</keyword>
<evidence type="ECO:0000259" key="1">
    <source>
        <dbReference type="PROSITE" id="PS51819"/>
    </source>
</evidence>
<dbReference type="InterPro" id="IPR029068">
    <property type="entry name" value="Glyas_Bleomycin-R_OHBP_Dase"/>
</dbReference>
<dbReference type="PROSITE" id="PS51819">
    <property type="entry name" value="VOC"/>
    <property type="match status" value="1"/>
</dbReference>
<gene>
    <name evidence="2" type="ORF">EH31_05550</name>
</gene>
<dbReference type="AlphaFoldDB" id="A0A074N2K0"/>
<dbReference type="PANTHER" id="PTHR39175:SF1">
    <property type="entry name" value="FAMILY PROTEIN, PUTATIVE (AFU_ORTHOLOGUE AFUA_3G15060)-RELATED"/>
    <property type="match status" value="1"/>
</dbReference>
<comment type="caution">
    <text evidence="2">The sequence shown here is derived from an EMBL/GenBank/DDBJ whole genome shotgun (WGS) entry which is preliminary data.</text>
</comment>
<accession>A0A074N2K0</accession>
<dbReference type="SUPFAM" id="SSF54593">
    <property type="entry name" value="Glyoxalase/Bleomycin resistance protein/Dihydroxybiphenyl dioxygenase"/>
    <property type="match status" value="1"/>
</dbReference>
<protein>
    <submittedName>
        <fullName evidence="2">Glyoxalase</fullName>
    </submittedName>
</protein>
<evidence type="ECO:0000313" key="2">
    <source>
        <dbReference type="EMBL" id="KEO92132.1"/>
    </source>
</evidence>
<dbReference type="eggNOG" id="COG0346">
    <property type="taxonomic scope" value="Bacteria"/>
</dbReference>
<sequence length="119" mass="13091">MAIIGLDHIQLAIPESGEDKARAFYGDLLGMREVAKPANLSRKGCWFEAGSLNLHIGVDPNFQPASKAHPALLVDDLDHIETRLAAAGYPIAIDKPIIGYCRFFTNDPFGNRIEIMQKT</sequence>
<dbReference type="InterPro" id="IPR037523">
    <property type="entry name" value="VOC_core"/>
</dbReference>
<organism evidence="2 3">
    <name type="scientific">Erythrobacter longus</name>
    <dbReference type="NCBI Taxonomy" id="1044"/>
    <lineage>
        <taxon>Bacteria</taxon>
        <taxon>Pseudomonadati</taxon>
        <taxon>Pseudomonadota</taxon>
        <taxon>Alphaproteobacteria</taxon>
        <taxon>Sphingomonadales</taxon>
        <taxon>Erythrobacteraceae</taxon>
        <taxon>Erythrobacter/Porphyrobacter group</taxon>
        <taxon>Erythrobacter</taxon>
    </lineage>
</organism>
<dbReference type="OrthoDB" id="9813630at2"/>
<dbReference type="PANTHER" id="PTHR39175">
    <property type="entry name" value="FAMILY PROTEIN, PUTATIVE (AFU_ORTHOLOGUE AFUA_3G15060)-RELATED"/>
    <property type="match status" value="1"/>
</dbReference>
<name>A0A074N2K0_ERYLO</name>
<dbReference type="Proteomes" id="UP000027647">
    <property type="component" value="Unassembled WGS sequence"/>
</dbReference>
<feature type="domain" description="VOC" evidence="1">
    <location>
        <begin position="5"/>
        <end position="118"/>
    </location>
</feature>